<proteinExistence type="predicted"/>
<evidence type="ECO:0000313" key="1">
    <source>
        <dbReference type="EMBL" id="SMG09237.1"/>
    </source>
</evidence>
<protein>
    <submittedName>
        <fullName evidence="1">Uncharacterized protein</fullName>
    </submittedName>
</protein>
<reference evidence="1 2" key="1">
    <citation type="submission" date="2017-04" db="EMBL/GenBank/DDBJ databases">
        <authorList>
            <person name="Varghese N."/>
            <person name="Submissions S."/>
        </authorList>
    </citation>
    <scope>NUCLEOTIDE SEQUENCE [LARGE SCALE GENOMIC DNA]</scope>
    <source>
        <strain evidence="1 2">J3</strain>
    </source>
</reference>
<keyword evidence="2" id="KW-1185">Reference proteome</keyword>
<comment type="caution">
    <text evidence="1">The sequence shown here is derived from an EMBL/GenBank/DDBJ whole genome shotgun (WGS) entry which is preliminary data.</text>
</comment>
<gene>
    <name evidence="1" type="ORF">SAMN02745947_00345</name>
</gene>
<evidence type="ECO:0000313" key="2">
    <source>
        <dbReference type="Proteomes" id="UP000193566"/>
    </source>
</evidence>
<sequence>MTTAHRRHPASFRTWVLTLPYAYAAQSLQIMTPFSSLASLLR</sequence>
<dbReference type="EMBL" id="FXAV01000001">
    <property type="protein sequence ID" value="SMG09237.1"/>
    <property type="molecule type" value="Genomic_DNA"/>
</dbReference>
<dbReference type="Proteomes" id="UP000193566">
    <property type="component" value="Unassembled WGS sequence"/>
</dbReference>
<organism evidence="1 2">
    <name type="scientific">Rhodococcus rhodochrous J3</name>
    <dbReference type="NCBI Taxonomy" id="903528"/>
    <lineage>
        <taxon>Bacteria</taxon>
        <taxon>Bacillati</taxon>
        <taxon>Actinomycetota</taxon>
        <taxon>Actinomycetes</taxon>
        <taxon>Mycobacteriales</taxon>
        <taxon>Nocardiaceae</taxon>
        <taxon>Rhodococcus</taxon>
    </lineage>
</organism>
<name>A0ABY1M4R1_RHORH</name>
<accession>A0ABY1M4R1</accession>